<evidence type="ECO:0000313" key="2">
    <source>
        <dbReference type="Proteomes" id="UP000271031"/>
    </source>
</evidence>
<gene>
    <name evidence="1" type="ORF">EDM56_10855</name>
</gene>
<comment type="caution">
    <text evidence="1">The sequence shown here is derived from an EMBL/GenBank/DDBJ whole genome shotgun (WGS) entry which is preliminary data.</text>
</comment>
<accession>A0A3M8DNJ5</accession>
<evidence type="ECO:0000313" key="1">
    <source>
        <dbReference type="EMBL" id="RNB89670.1"/>
    </source>
</evidence>
<dbReference type="OrthoDB" id="2086109at2"/>
<dbReference type="Proteomes" id="UP000271031">
    <property type="component" value="Unassembled WGS sequence"/>
</dbReference>
<protein>
    <submittedName>
        <fullName evidence="1">Coproporphyrinogen III oxidase</fullName>
    </submittedName>
</protein>
<dbReference type="AlphaFoldDB" id="A0A3M8DNJ5"/>
<keyword evidence="2" id="KW-1185">Reference proteome</keyword>
<reference evidence="1 2" key="1">
    <citation type="submission" date="2018-10" db="EMBL/GenBank/DDBJ databases">
        <title>Phylogenomics of Brevibacillus.</title>
        <authorList>
            <person name="Dunlap C."/>
        </authorList>
    </citation>
    <scope>NUCLEOTIDE SEQUENCE [LARGE SCALE GENOMIC DNA]</scope>
    <source>
        <strain evidence="1 2">JCM 15716</strain>
    </source>
</reference>
<proteinExistence type="predicted"/>
<dbReference type="RefSeq" id="WP_122917925.1">
    <property type="nucleotide sequence ID" value="NZ_RHHQ01000008.1"/>
</dbReference>
<organism evidence="1 2">
    <name type="scientific">Brevibacillus fluminis</name>
    <dbReference type="NCBI Taxonomy" id="511487"/>
    <lineage>
        <taxon>Bacteria</taxon>
        <taxon>Bacillati</taxon>
        <taxon>Bacillota</taxon>
        <taxon>Bacilli</taxon>
        <taxon>Bacillales</taxon>
        <taxon>Paenibacillaceae</taxon>
        <taxon>Brevibacillus</taxon>
    </lineage>
</organism>
<dbReference type="EMBL" id="RHHQ01000008">
    <property type="protein sequence ID" value="RNB89670.1"/>
    <property type="molecule type" value="Genomic_DNA"/>
</dbReference>
<name>A0A3M8DNJ5_9BACL</name>
<sequence length="139" mass="15818">MGLTHEFYLTNFPALQETEDMIVLHDDLISYIWDSLNWLPTFNASTKEEHSGLHYHGITLIPKNSAPLFKSIILAWCSLFSLGPQTIELTGRYVIDGDGMGNYEKCFFSKDELVKTLSTLAELLDRVQDDNQCILHHGI</sequence>